<evidence type="ECO:0000313" key="4">
    <source>
        <dbReference type="EMBL" id="MBB6118420.1"/>
    </source>
</evidence>
<feature type="domain" description="Tryptophan synthase beta chain-like PALP" evidence="3">
    <location>
        <begin position="35"/>
        <end position="284"/>
    </location>
</feature>
<dbReference type="GO" id="GO:0004124">
    <property type="term" value="F:cysteine synthase activity"/>
    <property type="evidence" value="ECO:0007669"/>
    <property type="project" value="UniProtKB-EC"/>
</dbReference>
<reference evidence="4 5" key="1">
    <citation type="submission" date="2020-08" db="EMBL/GenBank/DDBJ databases">
        <title>Genomic Encyclopedia of Type Strains, Phase III (KMG-III): the genomes of soil and plant-associated and newly described type strains.</title>
        <authorList>
            <person name="Whitman W."/>
        </authorList>
    </citation>
    <scope>NUCLEOTIDE SEQUENCE [LARGE SCALE GENOMIC DNA]</scope>
    <source>
        <strain evidence="4 5">CECT 8712</strain>
    </source>
</reference>
<dbReference type="InterPro" id="IPR050214">
    <property type="entry name" value="Cys_Synth/Cystath_Beta-Synth"/>
</dbReference>
<dbReference type="EC" id="2.5.1.47" evidence="4"/>
<protein>
    <submittedName>
        <fullName evidence="4">Cysteine synthase A</fullName>
        <ecNumber evidence="4">2.5.1.47</ecNumber>
    </submittedName>
</protein>
<dbReference type="SUPFAM" id="SSF53686">
    <property type="entry name" value="Tryptophan synthase beta subunit-like PLP-dependent enzymes"/>
    <property type="match status" value="1"/>
</dbReference>
<dbReference type="AlphaFoldDB" id="A0A841IJW3"/>
<dbReference type="Pfam" id="PF00291">
    <property type="entry name" value="PALP"/>
    <property type="match status" value="1"/>
</dbReference>
<evidence type="ECO:0000256" key="1">
    <source>
        <dbReference type="ARBA" id="ARBA00001933"/>
    </source>
</evidence>
<organism evidence="4 5">
    <name type="scientific">Nocardiopsis algeriensis</name>
    <dbReference type="NCBI Taxonomy" id="1478215"/>
    <lineage>
        <taxon>Bacteria</taxon>
        <taxon>Bacillati</taxon>
        <taxon>Actinomycetota</taxon>
        <taxon>Actinomycetes</taxon>
        <taxon>Streptosporangiales</taxon>
        <taxon>Nocardiopsidaceae</taxon>
        <taxon>Nocardiopsis</taxon>
    </lineage>
</organism>
<dbReference type="InterPro" id="IPR001926">
    <property type="entry name" value="TrpB-like_PALP"/>
</dbReference>
<comment type="caution">
    <text evidence="4">The sequence shown here is derived from an EMBL/GenBank/DDBJ whole genome shotgun (WGS) entry which is preliminary data.</text>
</comment>
<keyword evidence="4" id="KW-0808">Transferase</keyword>
<evidence type="ECO:0000259" key="3">
    <source>
        <dbReference type="Pfam" id="PF00291"/>
    </source>
</evidence>
<keyword evidence="5" id="KW-1185">Reference proteome</keyword>
<name>A0A841IJW3_9ACTN</name>
<accession>A0A841IJW3</accession>
<comment type="cofactor">
    <cofactor evidence="1">
        <name>pyridoxal 5'-phosphate</name>
        <dbReference type="ChEBI" id="CHEBI:597326"/>
    </cofactor>
</comment>
<dbReference type="InterPro" id="IPR036052">
    <property type="entry name" value="TrpB-like_PALP_sf"/>
</dbReference>
<sequence>MKQQTPLFDSMVEAMAMPRFVRLRPNLYAVVFSLMKILPAKHMVEQARADGRLSPGTPVLETSSGTFALGLAMVCRRWGHPLTIVGDPAIDPALRVRLEMLGTRVEIVDDFDAPGGIQGARLARLEELRREQPGVFVPGQYDNPGNPASYLPVAELVAGTVGRVDRLVGPVGSGGSSGGIAGALRMFGEELELVGVDTPGSVLFGLENGPRPLRGLGNSLYPGNVVHRSYDEVHWVSAAAAFHTTRHLFAERGVFAGPTSGAALLAADWHARRSPEETTVVVFPDDGYRYQDTVYSEDWLRDQGHWAPDLADDPLLVRKPCGLDPHWTRMRWDRRPAPRHAVAR</sequence>
<dbReference type="Gene3D" id="3.40.50.1100">
    <property type="match status" value="2"/>
</dbReference>
<dbReference type="PANTHER" id="PTHR10314">
    <property type="entry name" value="CYSTATHIONINE BETA-SYNTHASE"/>
    <property type="match status" value="1"/>
</dbReference>
<keyword evidence="2" id="KW-0663">Pyridoxal phosphate</keyword>
<evidence type="ECO:0000313" key="5">
    <source>
        <dbReference type="Proteomes" id="UP000536604"/>
    </source>
</evidence>
<dbReference type="RefSeq" id="WP_221442194.1">
    <property type="nucleotide sequence ID" value="NZ_JACHJO010000001.1"/>
</dbReference>
<evidence type="ECO:0000256" key="2">
    <source>
        <dbReference type="ARBA" id="ARBA00022898"/>
    </source>
</evidence>
<dbReference type="Proteomes" id="UP000536604">
    <property type="component" value="Unassembled WGS sequence"/>
</dbReference>
<gene>
    <name evidence="4" type="ORF">FHS13_000348</name>
</gene>
<dbReference type="EMBL" id="JACHJO010000001">
    <property type="protein sequence ID" value="MBB6118420.1"/>
    <property type="molecule type" value="Genomic_DNA"/>
</dbReference>
<proteinExistence type="predicted"/>